<dbReference type="Pfam" id="PF05343">
    <property type="entry name" value="Peptidase_M42"/>
    <property type="match status" value="1"/>
</dbReference>
<feature type="binding site" evidence="8">
    <location>
        <position position="219"/>
    </location>
    <ligand>
        <name>Zn(2+)</name>
        <dbReference type="ChEBI" id="CHEBI:29105"/>
        <label>2</label>
    </ligand>
</feature>
<comment type="caution">
    <text evidence="9">The sequence shown here is derived from an EMBL/GenBank/DDBJ whole genome shotgun (WGS) entry which is preliminary data.</text>
</comment>
<feature type="binding site" evidence="8">
    <location>
        <position position="322"/>
    </location>
    <ligand>
        <name>Zn(2+)</name>
        <dbReference type="ChEBI" id="CHEBI:29105"/>
        <label>2</label>
    </ligand>
</feature>
<dbReference type="InterPro" id="IPR051464">
    <property type="entry name" value="Peptidase_M42_aminopept"/>
</dbReference>
<evidence type="ECO:0000256" key="8">
    <source>
        <dbReference type="PIRSR" id="PIRSR001123-2"/>
    </source>
</evidence>
<evidence type="ECO:0000313" key="9">
    <source>
        <dbReference type="EMBL" id="MBB6052572.1"/>
    </source>
</evidence>
<evidence type="ECO:0000256" key="4">
    <source>
        <dbReference type="ARBA" id="ARBA00022723"/>
    </source>
</evidence>
<feature type="active site" description="Proton acceptor" evidence="7">
    <location>
        <position position="218"/>
    </location>
</feature>
<accession>A0A7W9STI2</accession>
<evidence type="ECO:0000256" key="1">
    <source>
        <dbReference type="ARBA" id="ARBA00006272"/>
    </source>
</evidence>
<reference evidence="9 10" key="1">
    <citation type="submission" date="2020-08" db="EMBL/GenBank/DDBJ databases">
        <title>Genomic Encyclopedia of Type Strains, Phase IV (KMG-IV): sequencing the most valuable type-strain genomes for metagenomic binning, comparative biology and taxonomic classification.</title>
        <authorList>
            <person name="Goeker M."/>
        </authorList>
    </citation>
    <scope>NUCLEOTIDE SEQUENCE [LARGE SCALE GENOMIC DNA]</scope>
    <source>
        <strain evidence="9 10">DSM 23562</strain>
    </source>
</reference>
<evidence type="ECO:0000313" key="10">
    <source>
        <dbReference type="Proteomes" id="UP000520814"/>
    </source>
</evidence>
<keyword evidence="2 9" id="KW-0031">Aminopeptidase</keyword>
<dbReference type="RefSeq" id="WP_184201848.1">
    <property type="nucleotide sequence ID" value="NZ_JACHGW010000004.1"/>
</dbReference>
<gene>
    <name evidence="9" type="ORF">HNQ39_004393</name>
</gene>
<dbReference type="PIRSF" id="PIRSF001123">
    <property type="entry name" value="PepA_GA"/>
    <property type="match status" value="1"/>
</dbReference>
<feature type="binding site" evidence="8">
    <location>
        <position position="241"/>
    </location>
    <ligand>
        <name>Zn(2+)</name>
        <dbReference type="ChEBI" id="CHEBI:29105"/>
        <label>1</label>
    </ligand>
</feature>
<keyword evidence="10" id="KW-1185">Reference proteome</keyword>
<dbReference type="Proteomes" id="UP000520814">
    <property type="component" value="Unassembled WGS sequence"/>
</dbReference>
<feature type="binding site" evidence="8">
    <location>
        <position position="177"/>
    </location>
    <ligand>
        <name>Zn(2+)</name>
        <dbReference type="ChEBI" id="CHEBI:29105"/>
        <label>1</label>
    </ligand>
</feature>
<dbReference type="AlphaFoldDB" id="A0A7W9STI2"/>
<dbReference type="InterPro" id="IPR023367">
    <property type="entry name" value="Peptidase_M42_dom2"/>
</dbReference>
<feature type="binding site" evidence="8">
    <location>
        <position position="61"/>
    </location>
    <ligand>
        <name>Zn(2+)</name>
        <dbReference type="ChEBI" id="CHEBI:29105"/>
        <label>1</label>
    </ligand>
</feature>
<dbReference type="GO" id="GO:0006508">
    <property type="term" value="P:proteolysis"/>
    <property type="evidence" value="ECO:0007669"/>
    <property type="project" value="UniProtKB-KW"/>
</dbReference>
<evidence type="ECO:0000256" key="6">
    <source>
        <dbReference type="PIRNR" id="PIRNR001123"/>
    </source>
</evidence>
<dbReference type="SUPFAM" id="SSF53187">
    <property type="entry name" value="Zn-dependent exopeptidases"/>
    <property type="match status" value="1"/>
</dbReference>
<dbReference type="Gene3D" id="3.40.630.10">
    <property type="entry name" value="Zn peptidases"/>
    <property type="match status" value="1"/>
</dbReference>
<evidence type="ECO:0000256" key="7">
    <source>
        <dbReference type="PIRSR" id="PIRSR001123-1"/>
    </source>
</evidence>
<keyword evidence="4 8" id="KW-0479">Metal-binding</keyword>
<dbReference type="GO" id="GO:0004177">
    <property type="term" value="F:aminopeptidase activity"/>
    <property type="evidence" value="ECO:0007669"/>
    <property type="project" value="UniProtKB-UniRule"/>
</dbReference>
<dbReference type="InterPro" id="IPR008007">
    <property type="entry name" value="Peptidase_M42"/>
</dbReference>
<dbReference type="GO" id="GO:0046872">
    <property type="term" value="F:metal ion binding"/>
    <property type="evidence" value="ECO:0007669"/>
    <property type="project" value="UniProtKB-UniRule"/>
</dbReference>
<comment type="cofactor">
    <cofactor evidence="8">
        <name>a divalent metal cation</name>
        <dbReference type="ChEBI" id="CHEBI:60240"/>
    </cofactor>
    <text evidence="8">Binds 2 divalent metal cations per subunit.</text>
</comment>
<organism evidence="9 10">
    <name type="scientific">Armatimonas rosea</name>
    <dbReference type="NCBI Taxonomy" id="685828"/>
    <lineage>
        <taxon>Bacteria</taxon>
        <taxon>Bacillati</taxon>
        <taxon>Armatimonadota</taxon>
        <taxon>Armatimonadia</taxon>
        <taxon>Armatimonadales</taxon>
        <taxon>Armatimonadaceae</taxon>
        <taxon>Armatimonas</taxon>
    </lineage>
</organism>
<name>A0A7W9STI2_ARMRO</name>
<dbReference type="PANTHER" id="PTHR32481">
    <property type="entry name" value="AMINOPEPTIDASE"/>
    <property type="match status" value="1"/>
</dbReference>
<evidence type="ECO:0000256" key="2">
    <source>
        <dbReference type="ARBA" id="ARBA00022438"/>
    </source>
</evidence>
<protein>
    <submittedName>
        <fullName evidence="9">Putative aminopeptidase FrvX</fullName>
    </submittedName>
</protein>
<dbReference type="Gene3D" id="2.40.30.40">
    <property type="entry name" value="Peptidase M42, domain 2"/>
    <property type="match status" value="1"/>
</dbReference>
<evidence type="ECO:0000256" key="5">
    <source>
        <dbReference type="ARBA" id="ARBA00022801"/>
    </source>
</evidence>
<keyword evidence="3" id="KW-0645">Protease</keyword>
<proteinExistence type="inferred from homology"/>
<feature type="binding site" evidence="8">
    <location>
        <position position="177"/>
    </location>
    <ligand>
        <name>Zn(2+)</name>
        <dbReference type="ChEBI" id="CHEBI:29105"/>
        <label>2</label>
    </ligand>
</feature>
<keyword evidence="5" id="KW-0378">Hydrolase</keyword>
<sequence length="351" mass="36775">MKSDRELLADLVALPGPGGQEEAVCDYLGDVLDALGLPWRLDARGNLLCGSENPKVVVTAHMDEIALQVVGTRHDGSLGVSPIGGAHPWKWGEGPVEILPLEGGEPIRGVLSFGSIHTSHPATAIERARSGSSLTWADARVLVPDGAIVPPGSRVVLARERRTLWPFGDKIASYFLDDRADLVAWLKVIATLKSSPMNGGGGGLDGGGDILFAATTCEELGGHGALWLLGNTRPEVCIALEIGPLAPDNAIELSALPTCWVSDGFGPTSPRDLDLVRSAAIAAGTGLQFQALSRGGSDASCAAAQGLCARPITLAFPCENTHGFEIMHEDAIESLARLTTSLLQHLVLERV</sequence>
<dbReference type="PANTHER" id="PTHR32481:SF0">
    <property type="entry name" value="AMINOPEPTIDASE YPDE-RELATED"/>
    <property type="match status" value="1"/>
</dbReference>
<dbReference type="EMBL" id="JACHGW010000004">
    <property type="protein sequence ID" value="MBB6052572.1"/>
    <property type="molecule type" value="Genomic_DNA"/>
</dbReference>
<evidence type="ECO:0000256" key="3">
    <source>
        <dbReference type="ARBA" id="ARBA00022670"/>
    </source>
</evidence>
<comment type="similarity">
    <text evidence="1 6">Belongs to the peptidase M42 family.</text>
</comment>